<dbReference type="Proteomes" id="UP000076004">
    <property type="component" value="Unassembled WGS sequence"/>
</dbReference>
<keyword evidence="1" id="KW-0175">Coiled coil</keyword>
<evidence type="ECO:0000313" key="3">
    <source>
        <dbReference type="EMBL" id="KYN93664.1"/>
    </source>
</evidence>
<feature type="coiled-coil region" evidence="1">
    <location>
        <begin position="104"/>
        <end position="131"/>
    </location>
</feature>
<dbReference type="RefSeq" id="XP_018639059.1">
    <property type="nucleotide sequence ID" value="XM_018783160.1"/>
</dbReference>
<feature type="transmembrane region" description="Helical" evidence="2">
    <location>
        <begin position="178"/>
        <end position="207"/>
    </location>
</feature>
<sequence>MNKSYFRIYLYNFIILIVSLKFKSYYKKGAYDNGNYNNIYLDKYTRILSQHITDEPLHNRLSTLNVQSSKRVNNEDRVVCKLNDKTVDNKMLDEKNMIGYNILNDKLNKEYDKYHKKNASLKRNKKKVTKKDVLYKMIFKGKTFWNVLKNVITGLGFTSVISCIVWAILCILKLNDVAIYLAMVSGGTVLLIILFCVISWLLVTWLWPYKDEYNRKHNK</sequence>
<dbReference type="KEGG" id="pgab:PGSY75_0003100"/>
<organism evidence="3 4">
    <name type="scientific">Plasmodium gaboni</name>
    <dbReference type="NCBI Taxonomy" id="647221"/>
    <lineage>
        <taxon>Eukaryota</taxon>
        <taxon>Sar</taxon>
        <taxon>Alveolata</taxon>
        <taxon>Apicomplexa</taxon>
        <taxon>Aconoidasida</taxon>
        <taxon>Haemosporida</taxon>
        <taxon>Plasmodiidae</taxon>
        <taxon>Plasmodium</taxon>
        <taxon>Plasmodium (Laverania)</taxon>
    </lineage>
</organism>
<keyword evidence="2" id="KW-1133">Transmembrane helix</keyword>
<dbReference type="EMBL" id="LVLB01000046">
    <property type="protein sequence ID" value="KYN93664.1"/>
    <property type="molecule type" value="Genomic_DNA"/>
</dbReference>
<gene>
    <name evidence="3" type="ORF">PGSY75_0003100</name>
</gene>
<keyword evidence="2" id="KW-0812">Transmembrane</keyword>
<dbReference type="GeneID" id="29773717"/>
<evidence type="ECO:0000256" key="1">
    <source>
        <dbReference type="SAM" id="Coils"/>
    </source>
</evidence>
<dbReference type="AlphaFoldDB" id="A0A151L3Z8"/>
<evidence type="ECO:0000256" key="2">
    <source>
        <dbReference type="SAM" id="Phobius"/>
    </source>
</evidence>
<feature type="transmembrane region" description="Helical" evidence="2">
    <location>
        <begin position="6"/>
        <end position="22"/>
    </location>
</feature>
<proteinExistence type="predicted"/>
<name>A0A151L3Z8_9APIC</name>
<accession>A0A151L3Z8</accession>
<comment type="caution">
    <text evidence="3">The sequence shown here is derived from an EMBL/GenBank/DDBJ whole genome shotgun (WGS) entry which is preliminary data.</text>
</comment>
<reference evidence="3 4" key="1">
    <citation type="journal article" date="2016" name="Nat. Commun.">
        <title>Genomes of cryptic chimpanzee Plasmodium species reveal key evolutionary events leading to human malaria.</title>
        <authorList>
            <person name="Sundararaman S.A."/>
            <person name="Plenderleith L.J."/>
            <person name="Liu W."/>
            <person name="Loy D.E."/>
            <person name="Learn G.H."/>
            <person name="Li Y."/>
            <person name="Shaw K.S."/>
            <person name="Ayouba A."/>
            <person name="Peeters M."/>
            <person name="Speede S."/>
            <person name="Shaw G.M."/>
            <person name="Bushman F.D."/>
            <person name="Brisson D."/>
            <person name="Rayner J.C."/>
            <person name="Sharp P.M."/>
            <person name="Hahn B.H."/>
        </authorList>
    </citation>
    <scope>NUCLEOTIDE SEQUENCE [LARGE SCALE GENOMIC DNA]</scope>
    <source>
        <strain evidence="3 4">SY75</strain>
    </source>
</reference>
<evidence type="ECO:0000313" key="4">
    <source>
        <dbReference type="Proteomes" id="UP000076004"/>
    </source>
</evidence>
<keyword evidence="2" id="KW-0472">Membrane</keyword>
<dbReference type="VEuPathDB" id="PlasmoDB:PGSY75_0003100"/>
<protein>
    <submittedName>
        <fullName evidence="3">Exported protein (Hyp15)</fullName>
    </submittedName>
</protein>
<feature type="transmembrane region" description="Helical" evidence="2">
    <location>
        <begin position="147"/>
        <end position="172"/>
    </location>
</feature>